<dbReference type="Proteomes" id="UP000707451">
    <property type="component" value="Unassembled WGS sequence"/>
</dbReference>
<accession>A0A9P7XVT5</accession>
<proteinExistence type="predicted"/>
<protein>
    <submittedName>
        <fullName evidence="1">Uncharacterized protein</fullName>
    </submittedName>
</protein>
<organism evidence="1 2">
    <name type="scientific">Linnemannia hyalina</name>
    <dbReference type="NCBI Taxonomy" id="64524"/>
    <lineage>
        <taxon>Eukaryota</taxon>
        <taxon>Fungi</taxon>
        <taxon>Fungi incertae sedis</taxon>
        <taxon>Mucoromycota</taxon>
        <taxon>Mortierellomycotina</taxon>
        <taxon>Mortierellomycetes</taxon>
        <taxon>Mortierellales</taxon>
        <taxon>Mortierellaceae</taxon>
        <taxon>Linnemannia</taxon>
    </lineage>
</organism>
<name>A0A9P7XVT5_9FUNG</name>
<evidence type="ECO:0000313" key="1">
    <source>
        <dbReference type="EMBL" id="KAG9066824.1"/>
    </source>
</evidence>
<evidence type="ECO:0000313" key="2">
    <source>
        <dbReference type="Proteomes" id="UP000707451"/>
    </source>
</evidence>
<reference evidence="1" key="1">
    <citation type="submission" date="2021-06" db="EMBL/GenBank/DDBJ databases">
        <title>Genome Sequence of Mortierella hyaline Strain SCG-10, a Cold-Adapted, Nitrate-Reducing Fungus Isolated from Soil in Minnesota, USA.</title>
        <authorList>
            <person name="Aldossari N."/>
        </authorList>
    </citation>
    <scope>NUCLEOTIDE SEQUENCE</scope>
    <source>
        <strain evidence="1">SCG-10</strain>
    </source>
</reference>
<dbReference type="EMBL" id="JAHRHY010000009">
    <property type="protein sequence ID" value="KAG9066824.1"/>
    <property type="molecule type" value="Genomic_DNA"/>
</dbReference>
<dbReference type="OrthoDB" id="2439141at2759"/>
<sequence length="145" mass="16355">MARQVRSSFDNKATFEPYSAVHPPLNHHTPMPVTLRTLYEFKSKNAWSGVKVAAFVFHQLYTKRKIVRAEVQMHVEDALNGRKGKSCESLKIVERMIQVMAEEEAVPVSKPVNKCLAELAGNLSDEITNLNNTDVMDAVVKKINM</sequence>
<keyword evidence="2" id="KW-1185">Reference proteome</keyword>
<dbReference type="AlphaFoldDB" id="A0A9P7XVT5"/>
<gene>
    <name evidence="1" type="ORF">KI688_012736</name>
</gene>
<comment type="caution">
    <text evidence="1">The sequence shown here is derived from an EMBL/GenBank/DDBJ whole genome shotgun (WGS) entry which is preliminary data.</text>
</comment>